<gene>
    <name evidence="2" type="ORF">EDC52_103197</name>
</gene>
<keyword evidence="3" id="KW-1185">Reference proteome</keyword>
<name>A0A4R3YZA8_9GAMM</name>
<proteinExistence type="predicted"/>
<dbReference type="InterPro" id="IPR019703">
    <property type="entry name" value="YbjO_DH-like"/>
</dbReference>
<dbReference type="RefSeq" id="WP_131864872.1">
    <property type="nucleotide sequence ID" value="NZ_SMCR01000003.1"/>
</dbReference>
<keyword evidence="1" id="KW-0812">Transmembrane</keyword>
<sequence length="171" mass="19076">MSEIFRGVGTGMAGRQARTLDKARPRKDAPVAVLISGIAIVATCFIDITLLITTLGADGLRDFINTSSRSWDLTCLFLASLSVVYFELRSGFGVMKGFNWSRWCFLGCQIASAGYLFVASWGGFYPEMYMLAGNNTVEIFYQLLLHKLPDVVILGLLFIPLSSRRFFEIHR</sequence>
<evidence type="ECO:0000313" key="3">
    <source>
        <dbReference type="Proteomes" id="UP000295719"/>
    </source>
</evidence>
<evidence type="ECO:0000313" key="2">
    <source>
        <dbReference type="EMBL" id="TCV98111.1"/>
    </source>
</evidence>
<evidence type="ECO:0000256" key="1">
    <source>
        <dbReference type="SAM" id="Phobius"/>
    </source>
</evidence>
<feature type="transmembrane region" description="Helical" evidence="1">
    <location>
        <begin position="139"/>
        <end position="161"/>
    </location>
</feature>
<feature type="transmembrane region" description="Helical" evidence="1">
    <location>
        <begin position="31"/>
        <end position="57"/>
    </location>
</feature>
<protein>
    <submittedName>
        <fullName evidence="2">Uncharacterized protein DUF2593</fullName>
    </submittedName>
</protein>
<organism evidence="2 3">
    <name type="scientific">Biostraticola tofi</name>
    <dbReference type="NCBI Taxonomy" id="466109"/>
    <lineage>
        <taxon>Bacteria</taxon>
        <taxon>Pseudomonadati</taxon>
        <taxon>Pseudomonadota</taxon>
        <taxon>Gammaproteobacteria</taxon>
        <taxon>Enterobacterales</taxon>
        <taxon>Bruguierivoracaceae</taxon>
        <taxon>Biostraticola</taxon>
    </lineage>
</organism>
<dbReference type="Proteomes" id="UP000295719">
    <property type="component" value="Unassembled WGS sequence"/>
</dbReference>
<reference evidence="2 3" key="1">
    <citation type="submission" date="2019-03" db="EMBL/GenBank/DDBJ databases">
        <title>Genomic Encyclopedia of Type Strains, Phase IV (KMG-IV): sequencing the most valuable type-strain genomes for metagenomic binning, comparative biology and taxonomic classification.</title>
        <authorList>
            <person name="Goeker M."/>
        </authorList>
    </citation>
    <scope>NUCLEOTIDE SEQUENCE [LARGE SCALE GENOMIC DNA]</scope>
    <source>
        <strain evidence="2 3">DSM 19580</strain>
    </source>
</reference>
<accession>A0A4R3YZA8</accession>
<dbReference type="OrthoDB" id="6546659at2"/>
<keyword evidence="1" id="KW-0472">Membrane</keyword>
<dbReference type="AlphaFoldDB" id="A0A4R3YZA8"/>
<feature type="transmembrane region" description="Helical" evidence="1">
    <location>
        <begin position="100"/>
        <end position="119"/>
    </location>
</feature>
<keyword evidence="1" id="KW-1133">Transmembrane helix</keyword>
<comment type="caution">
    <text evidence="2">The sequence shown here is derived from an EMBL/GenBank/DDBJ whole genome shotgun (WGS) entry which is preliminary data.</text>
</comment>
<dbReference type="EMBL" id="SMCR01000003">
    <property type="protein sequence ID" value="TCV98111.1"/>
    <property type="molecule type" value="Genomic_DNA"/>
</dbReference>
<feature type="transmembrane region" description="Helical" evidence="1">
    <location>
        <begin position="69"/>
        <end position="88"/>
    </location>
</feature>
<dbReference type="Pfam" id="PF10767">
    <property type="entry name" value="YbjO_DH-like"/>
    <property type="match status" value="1"/>
</dbReference>